<dbReference type="OrthoDB" id="9790023at2"/>
<organism evidence="2 3">
    <name type="scientific">Anaerobacillus arseniciselenatis</name>
    <dbReference type="NCBI Taxonomy" id="85682"/>
    <lineage>
        <taxon>Bacteria</taxon>
        <taxon>Bacillati</taxon>
        <taxon>Bacillota</taxon>
        <taxon>Bacilli</taxon>
        <taxon>Bacillales</taxon>
        <taxon>Bacillaceae</taxon>
        <taxon>Anaerobacillus</taxon>
    </lineage>
</organism>
<dbReference type="Pfam" id="PF02585">
    <property type="entry name" value="PIG-L"/>
    <property type="match status" value="1"/>
</dbReference>
<evidence type="ECO:0000313" key="2">
    <source>
        <dbReference type="EMBL" id="OIJ15730.1"/>
    </source>
</evidence>
<evidence type="ECO:0000256" key="1">
    <source>
        <dbReference type="ARBA" id="ARBA00001947"/>
    </source>
</evidence>
<gene>
    <name evidence="2" type="ORF">BKP35_01695</name>
</gene>
<accession>A0A1S2LU44</accession>
<protein>
    <submittedName>
        <fullName evidence="2">Bacillithiol biosynthesis deacetylase BshB2</fullName>
    </submittedName>
</protein>
<sequence length="219" mass="24909">MEEKHVLVVFPHPDDESFGAGGTIAQFTKAGVPVTYACLTLGEMGRNMGKPPFATRESIPNLRKKELKDACEVLGIKDLRLLGYRDKTVEFEEEEKIVNEIKALINELNPSLIITHYPEHGVHPDHDATGRATVEAVRQLAKGKRPKLYCIAITKNRETVLGNPDIVNDVEDTMSIKVEAIRAHRSQTEAMFQKPIDENNRIKKWLKEEIFWLYQFQSI</sequence>
<comment type="caution">
    <text evidence="2">The sequence shown here is derived from an EMBL/GenBank/DDBJ whole genome shotgun (WGS) entry which is preliminary data.</text>
</comment>
<proteinExistence type="predicted"/>
<dbReference type="InterPro" id="IPR024078">
    <property type="entry name" value="LmbE-like_dom_sf"/>
</dbReference>
<dbReference type="AlphaFoldDB" id="A0A1S2LU44"/>
<dbReference type="InterPro" id="IPR023841">
    <property type="entry name" value="BshB2"/>
</dbReference>
<dbReference type="Proteomes" id="UP000180098">
    <property type="component" value="Unassembled WGS sequence"/>
</dbReference>
<reference evidence="2 3" key="1">
    <citation type="submission" date="2016-10" db="EMBL/GenBank/DDBJ databases">
        <title>Draft genome sequences of four alkaliphilic bacteria belonging to the Anaerobacillus genus.</title>
        <authorList>
            <person name="Bassil N.M."/>
            <person name="Lloyd J.R."/>
        </authorList>
    </citation>
    <scope>NUCLEOTIDE SEQUENCE [LARGE SCALE GENOMIC DNA]</scope>
    <source>
        <strain evidence="2 3">DSM 15340</strain>
    </source>
</reference>
<evidence type="ECO:0000313" key="3">
    <source>
        <dbReference type="Proteomes" id="UP000180098"/>
    </source>
</evidence>
<name>A0A1S2LU44_9BACI</name>
<dbReference type="NCBIfam" id="TIGR04000">
    <property type="entry name" value="thiol_BshB2"/>
    <property type="match status" value="1"/>
</dbReference>
<dbReference type="PANTHER" id="PTHR12993:SF27">
    <property type="entry name" value="N-ACETYL-ALPHA-D-GLUCOSAMINYL L-MALATE DEACETYLASE 2-RELATED"/>
    <property type="match status" value="1"/>
</dbReference>
<keyword evidence="3" id="KW-1185">Reference proteome</keyword>
<dbReference type="Gene3D" id="3.40.50.10320">
    <property type="entry name" value="LmbE-like"/>
    <property type="match status" value="1"/>
</dbReference>
<dbReference type="SUPFAM" id="SSF102588">
    <property type="entry name" value="LmbE-like"/>
    <property type="match status" value="1"/>
</dbReference>
<dbReference type="RefSeq" id="WP_071311655.1">
    <property type="nucleotide sequence ID" value="NZ_MLQQ01000001.1"/>
</dbReference>
<dbReference type="EMBL" id="MLQQ01000001">
    <property type="protein sequence ID" value="OIJ15730.1"/>
    <property type="molecule type" value="Genomic_DNA"/>
</dbReference>
<dbReference type="PANTHER" id="PTHR12993">
    <property type="entry name" value="N-ACETYLGLUCOSAMINYL-PHOSPHATIDYLINOSITOL DE-N-ACETYLASE-RELATED"/>
    <property type="match status" value="1"/>
</dbReference>
<comment type="cofactor">
    <cofactor evidence="1">
        <name>Zn(2+)</name>
        <dbReference type="ChEBI" id="CHEBI:29105"/>
    </cofactor>
</comment>
<dbReference type="GO" id="GO:0016811">
    <property type="term" value="F:hydrolase activity, acting on carbon-nitrogen (but not peptide) bonds, in linear amides"/>
    <property type="evidence" value="ECO:0007669"/>
    <property type="project" value="TreeGrafter"/>
</dbReference>
<dbReference type="InterPro" id="IPR003737">
    <property type="entry name" value="GlcNAc_PI_deacetylase-related"/>
</dbReference>